<reference evidence="10" key="1">
    <citation type="submission" date="2013-04" db="EMBL/GenBank/DDBJ databases">
        <authorList>
            <person name="Qu J."/>
            <person name="Murali S.C."/>
            <person name="Bandaranaike D."/>
            <person name="Bellair M."/>
            <person name="Blankenburg K."/>
            <person name="Chao H."/>
            <person name="Dinh H."/>
            <person name="Doddapaneni H."/>
            <person name="Downs B."/>
            <person name="Dugan-Rocha S."/>
            <person name="Elkadiri S."/>
            <person name="Gnanaolivu R.D."/>
            <person name="Hernandez B."/>
            <person name="Javaid M."/>
            <person name="Jayaseelan J.C."/>
            <person name="Lee S."/>
            <person name="Li M."/>
            <person name="Ming W."/>
            <person name="Munidasa M."/>
            <person name="Muniz J."/>
            <person name="Nguyen L."/>
            <person name="Ongeri F."/>
            <person name="Osuji N."/>
            <person name="Pu L.-L."/>
            <person name="Puazo M."/>
            <person name="Qu C."/>
            <person name="Quiroz J."/>
            <person name="Raj R."/>
            <person name="Weissenberger G."/>
            <person name="Xin Y."/>
            <person name="Zou X."/>
            <person name="Han Y."/>
            <person name="Richards S."/>
            <person name="Worley K."/>
            <person name="Muzny D."/>
            <person name="Gibbs R."/>
        </authorList>
    </citation>
    <scope>NUCLEOTIDE SEQUENCE</scope>
    <source>
        <strain evidence="10">Sampled in the wild</strain>
    </source>
</reference>
<dbReference type="PROSITE" id="PS51012">
    <property type="entry name" value="ABC_TM2"/>
    <property type="match status" value="1"/>
</dbReference>
<feature type="transmembrane region" description="Helical" evidence="8">
    <location>
        <begin position="49"/>
        <end position="72"/>
    </location>
</feature>
<comment type="subcellular location">
    <subcellularLocation>
        <location evidence="1">Cell membrane</location>
        <topology evidence="1">Multi-pass membrane protein</topology>
    </subcellularLocation>
</comment>
<keyword evidence="4" id="KW-1003">Cell membrane</keyword>
<evidence type="ECO:0000256" key="4">
    <source>
        <dbReference type="ARBA" id="ARBA00022475"/>
    </source>
</evidence>
<sequence length="245" mass="27657">MLKRKVQIEFQNFIRSVLEDCEFNSKFGDSPVKFNEPIFGEKSPSFRSFIAPGLLNSTIYFVVVAMTAITMVKEKEEGLWNRMMAAGITPWQILVSHIMTTTVLVAMQTAQILVLSLFILGIECRGSVVLLAAHIFTNGVIGMAFGLLISLVCRNVGEANFLSTGSFYPYILLSGILWPLEGLPWYIYYLSRYLPLTLATESLRDIMEKGWGLSWPSVYAGYLATITWTIFYFACSYALLRFKKS</sequence>
<evidence type="ECO:0000256" key="2">
    <source>
        <dbReference type="ARBA" id="ARBA00007783"/>
    </source>
</evidence>
<evidence type="ECO:0000256" key="1">
    <source>
        <dbReference type="ARBA" id="ARBA00004651"/>
    </source>
</evidence>
<dbReference type="InterPro" id="IPR047817">
    <property type="entry name" value="ABC2_TM_bact-type"/>
</dbReference>
<dbReference type="Pfam" id="PF01061">
    <property type="entry name" value="ABC2_membrane"/>
    <property type="match status" value="1"/>
</dbReference>
<feature type="transmembrane region" description="Helical" evidence="8">
    <location>
        <begin position="128"/>
        <end position="153"/>
    </location>
</feature>
<evidence type="ECO:0000256" key="5">
    <source>
        <dbReference type="ARBA" id="ARBA00022692"/>
    </source>
</evidence>
<keyword evidence="3" id="KW-0813">Transport</keyword>
<comment type="caution">
    <text evidence="10">The sequence shown here is derived from an EMBL/GenBank/DDBJ whole genome shotgun (WGS) entry which is preliminary data.</text>
</comment>
<evidence type="ECO:0000313" key="11">
    <source>
        <dbReference type="Proteomes" id="UP000792457"/>
    </source>
</evidence>
<dbReference type="InterPro" id="IPR051449">
    <property type="entry name" value="ABC-2_transporter_component"/>
</dbReference>
<keyword evidence="6 8" id="KW-1133">Transmembrane helix</keyword>
<dbReference type="Proteomes" id="UP000792457">
    <property type="component" value="Unassembled WGS sequence"/>
</dbReference>
<dbReference type="GO" id="GO:0140359">
    <property type="term" value="F:ABC-type transporter activity"/>
    <property type="evidence" value="ECO:0007669"/>
    <property type="project" value="InterPro"/>
</dbReference>
<dbReference type="InterPro" id="IPR013525">
    <property type="entry name" value="ABC2_TM"/>
</dbReference>
<dbReference type="AlphaFoldDB" id="A0A8K0P732"/>
<evidence type="ECO:0000256" key="3">
    <source>
        <dbReference type="ARBA" id="ARBA00022448"/>
    </source>
</evidence>
<protein>
    <recommendedName>
        <fullName evidence="9">ABC transmembrane type-2 domain-containing protein</fullName>
    </recommendedName>
</protein>
<gene>
    <name evidence="10" type="ORF">J437_LFUL014014</name>
</gene>
<accession>A0A8K0P732</accession>
<feature type="transmembrane region" description="Helical" evidence="8">
    <location>
        <begin position="165"/>
        <end position="188"/>
    </location>
</feature>
<dbReference type="PANTHER" id="PTHR30294:SF38">
    <property type="entry name" value="TRANSPORT PERMEASE PROTEIN"/>
    <property type="match status" value="1"/>
</dbReference>
<evidence type="ECO:0000259" key="9">
    <source>
        <dbReference type="PROSITE" id="PS51012"/>
    </source>
</evidence>
<evidence type="ECO:0000313" key="10">
    <source>
        <dbReference type="EMBL" id="KAG8234558.1"/>
    </source>
</evidence>
<dbReference type="GO" id="GO:0005886">
    <property type="term" value="C:plasma membrane"/>
    <property type="evidence" value="ECO:0007669"/>
    <property type="project" value="UniProtKB-SubCell"/>
</dbReference>
<dbReference type="OrthoDB" id="10255969at2759"/>
<keyword evidence="5 8" id="KW-0812">Transmembrane</keyword>
<evidence type="ECO:0000256" key="7">
    <source>
        <dbReference type="ARBA" id="ARBA00023136"/>
    </source>
</evidence>
<keyword evidence="11" id="KW-1185">Reference proteome</keyword>
<feature type="transmembrane region" description="Helical" evidence="8">
    <location>
        <begin position="219"/>
        <end position="240"/>
    </location>
</feature>
<proteinExistence type="inferred from homology"/>
<evidence type="ECO:0000256" key="8">
    <source>
        <dbReference type="SAM" id="Phobius"/>
    </source>
</evidence>
<evidence type="ECO:0000256" key="6">
    <source>
        <dbReference type="ARBA" id="ARBA00022989"/>
    </source>
</evidence>
<feature type="domain" description="ABC transmembrane type-2" evidence="9">
    <location>
        <begin position="11"/>
        <end position="243"/>
    </location>
</feature>
<name>A0A8K0P732_LADFU</name>
<organism evidence="10 11">
    <name type="scientific">Ladona fulva</name>
    <name type="common">Scarce chaser dragonfly</name>
    <name type="synonym">Libellula fulva</name>
    <dbReference type="NCBI Taxonomy" id="123851"/>
    <lineage>
        <taxon>Eukaryota</taxon>
        <taxon>Metazoa</taxon>
        <taxon>Ecdysozoa</taxon>
        <taxon>Arthropoda</taxon>
        <taxon>Hexapoda</taxon>
        <taxon>Insecta</taxon>
        <taxon>Pterygota</taxon>
        <taxon>Palaeoptera</taxon>
        <taxon>Odonata</taxon>
        <taxon>Epiprocta</taxon>
        <taxon>Anisoptera</taxon>
        <taxon>Libelluloidea</taxon>
        <taxon>Libellulidae</taxon>
        <taxon>Ladona</taxon>
    </lineage>
</organism>
<feature type="transmembrane region" description="Helical" evidence="8">
    <location>
        <begin position="93"/>
        <end position="122"/>
    </location>
</feature>
<dbReference type="PANTHER" id="PTHR30294">
    <property type="entry name" value="MEMBRANE COMPONENT OF ABC TRANSPORTER YHHJ-RELATED"/>
    <property type="match status" value="1"/>
</dbReference>
<dbReference type="EMBL" id="KZ308825">
    <property type="protein sequence ID" value="KAG8234558.1"/>
    <property type="molecule type" value="Genomic_DNA"/>
</dbReference>
<comment type="similarity">
    <text evidence="2">Belongs to the ABC-2 integral membrane protein family.</text>
</comment>
<reference evidence="10" key="2">
    <citation type="submission" date="2017-10" db="EMBL/GenBank/DDBJ databases">
        <title>Ladona fulva Genome sequencing and assembly.</title>
        <authorList>
            <person name="Murali S."/>
            <person name="Richards S."/>
            <person name="Bandaranaike D."/>
            <person name="Bellair M."/>
            <person name="Blankenburg K."/>
            <person name="Chao H."/>
            <person name="Dinh H."/>
            <person name="Doddapaneni H."/>
            <person name="Dugan-Rocha S."/>
            <person name="Elkadiri S."/>
            <person name="Gnanaolivu R."/>
            <person name="Hernandez B."/>
            <person name="Skinner E."/>
            <person name="Javaid M."/>
            <person name="Lee S."/>
            <person name="Li M."/>
            <person name="Ming W."/>
            <person name="Munidasa M."/>
            <person name="Muniz J."/>
            <person name="Nguyen L."/>
            <person name="Hughes D."/>
            <person name="Osuji N."/>
            <person name="Pu L.-L."/>
            <person name="Puazo M."/>
            <person name="Qu C."/>
            <person name="Quiroz J."/>
            <person name="Raj R."/>
            <person name="Weissenberger G."/>
            <person name="Xin Y."/>
            <person name="Zou X."/>
            <person name="Han Y."/>
            <person name="Worley K."/>
            <person name="Muzny D."/>
            <person name="Gibbs R."/>
        </authorList>
    </citation>
    <scope>NUCLEOTIDE SEQUENCE</scope>
    <source>
        <strain evidence="10">Sampled in the wild</strain>
    </source>
</reference>
<keyword evidence="7 8" id="KW-0472">Membrane</keyword>